<sequence length="28" mass="3364">MKPFPFSIENNCGYKRRYYFSAVVMLVC</sequence>
<dbReference type="AlphaFoldDB" id="A0A0E9QIA1"/>
<dbReference type="EMBL" id="GBXM01091961">
    <property type="protein sequence ID" value="JAH16616.1"/>
    <property type="molecule type" value="Transcribed_RNA"/>
</dbReference>
<reference evidence="1" key="2">
    <citation type="journal article" date="2015" name="Fish Shellfish Immunol.">
        <title>Early steps in the European eel (Anguilla anguilla)-Vibrio vulnificus interaction in the gills: Role of the RtxA13 toxin.</title>
        <authorList>
            <person name="Callol A."/>
            <person name="Pajuelo D."/>
            <person name="Ebbesson L."/>
            <person name="Teles M."/>
            <person name="MacKenzie S."/>
            <person name="Amaro C."/>
        </authorList>
    </citation>
    <scope>NUCLEOTIDE SEQUENCE</scope>
</reference>
<name>A0A0E9QIA1_ANGAN</name>
<reference evidence="1" key="1">
    <citation type="submission" date="2014-11" db="EMBL/GenBank/DDBJ databases">
        <authorList>
            <person name="Amaro Gonzalez C."/>
        </authorList>
    </citation>
    <scope>NUCLEOTIDE SEQUENCE</scope>
</reference>
<proteinExistence type="predicted"/>
<evidence type="ECO:0000313" key="1">
    <source>
        <dbReference type="EMBL" id="JAH16616.1"/>
    </source>
</evidence>
<organism evidence="1">
    <name type="scientific">Anguilla anguilla</name>
    <name type="common">European freshwater eel</name>
    <name type="synonym">Muraena anguilla</name>
    <dbReference type="NCBI Taxonomy" id="7936"/>
    <lineage>
        <taxon>Eukaryota</taxon>
        <taxon>Metazoa</taxon>
        <taxon>Chordata</taxon>
        <taxon>Craniata</taxon>
        <taxon>Vertebrata</taxon>
        <taxon>Euteleostomi</taxon>
        <taxon>Actinopterygii</taxon>
        <taxon>Neopterygii</taxon>
        <taxon>Teleostei</taxon>
        <taxon>Anguilliformes</taxon>
        <taxon>Anguillidae</taxon>
        <taxon>Anguilla</taxon>
    </lineage>
</organism>
<dbReference type="EMBL" id="GBXM01106194">
    <property type="protein sequence ID" value="JAH02383.1"/>
    <property type="molecule type" value="Transcribed_RNA"/>
</dbReference>
<protein>
    <submittedName>
        <fullName evidence="1">Uncharacterized protein</fullName>
    </submittedName>
</protein>
<accession>A0A0E9QIA1</accession>